<proteinExistence type="predicted"/>
<name>A0A1M6K940_PARC5</name>
<dbReference type="EMBL" id="FRAG01000002">
    <property type="protein sequence ID" value="SHJ55387.1"/>
    <property type="molecule type" value="Genomic_DNA"/>
</dbReference>
<dbReference type="Proteomes" id="UP000184465">
    <property type="component" value="Unassembled WGS sequence"/>
</dbReference>
<protein>
    <submittedName>
        <fullName evidence="1">Probable selenium-dependent hydroxylase accessory protein YqeC</fullName>
    </submittedName>
</protein>
<dbReference type="NCBIfam" id="TIGR03172">
    <property type="entry name" value="selenium cofactor biosynthesis protein YqeC"/>
    <property type="match status" value="1"/>
</dbReference>
<evidence type="ECO:0000313" key="1">
    <source>
        <dbReference type="EMBL" id="SHJ55387.1"/>
    </source>
</evidence>
<sequence>MQFFEQKIKNIYEGLDINLEKKENICFIGAGGKTTAMFRLARELKSLGKKVLVTTSTAIYYPSEKYIDRVLVANNISKINDLKSQRGLMIVIGKDISWEGKLLGLDKCFIDKICSKNIFDYILIEGDGGKCRPIKAPGNHEPVIPFITSITVGVVGLDSIGRFIEDRYVHRPKIFEEITGSLPYEIVTEEKIVKLITSDIGLFKNTPKNSKKYLLLNKAEDEERKKSAYIIRDLIRKKGFKIDGIIISSLLNNDIFRN</sequence>
<dbReference type="STRING" id="1121301.SAMN02745912_00323"/>
<accession>A0A1M6K940</accession>
<gene>
    <name evidence="1" type="ORF">SAMN02745912_00323</name>
</gene>
<dbReference type="RefSeq" id="WP_073146635.1">
    <property type="nucleotide sequence ID" value="NZ_FRAG01000002.1"/>
</dbReference>
<dbReference type="OrthoDB" id="368187at2"/>
<evidence type="ECO:0000313" key="2">
    <source>
        <dbReference type="Proteomes" id="UP000184465"/>
    </source>
</evidence>
<keyword evidence="2" id="KW-1185">Reference proteome</keyword>
<dbReference type="InterPro" id="IPR017587">
    <property type="entry name" value="YqeC"/>
</dbReference>
<organism evidence="1 2">
    <name type="scientific">Paramaledivibacter caminithermalis (strain DSM 15212 / CIP 107654 / DViRD3)</name>
    <name type="common">Clostridium caminithermale</name>
    <dbReference type="NCBI Taxonomy" id="1121301"/>
    <lineage>
        <taxon>Bacteria</taxon>
        <taxon>Bacillati</taxon>
        <taxon>Bacillota</taxon>
        <taxon>Clostridia</taxon>
        <taxon>Peptostreptococcales</taxon>
        <taxon>Caminicellaceae</taxon>
        <taxon>Paramaledivibacter</taxon>
    </lineage>
</organism>
<dbReference type="Pfam" id="PF19842">
    <property type="entry name" value="YqeC"/>
    <property type="match status" value="1"/>
</dbReference>
<dbReference type="AlphaFoldDB" id="A0A1M6K940"/>
<reference evidence="1 2" key="1">
    <citation type="submission" date="2016-11" db="EMBL/GenBank/DDBJ databases">
        <authorList>
            <person name="Jaros S."/>
            <person name="Januszkiewicz K."/>
            <person name="Wedrychowicz H."/>
        </authorList>
    </citation>
    <scope>NUCLEOTIDE SEQUENCE [LARGE SCALE GENOMIC DNA]</scope>
    <source>
        <strain evidence="1 2">DSM 15212</strain>
    </source>
</reference>